<reference evidence="1" key="1">
    <citation type="submission" date="2021-06" db="EMBL/GenBank/DDBJ databases">
        <authorList>
            <person name="Kallberg Y."/>
            <person name="Tangrot J."/>
            <person name="Rosling A."/>
        </authorList>
    </citation>
    <scope>NUCLEOTIDE SEQUENCE</scope>
    <source>
        <strain evidence="1">87-6 pot B 2015</strain>
    </source>
</reference>
<gene>
    <name evidence="1" type="ORF">FMOSSE_LOCUS1703</name>
</gene>
<name>A0A9N8VLC7_FUNMO</name>
<comment type="caution">
    <text evidence="1">The sequence shown here is derived from an EMBL/GenBank/DDBJ whole genome shotgun (WGS) entry which is preliminary data.</text>
</comment>
<proteinExistence type="predicted"/>
<evidence type="ECO:0000313" key="2">
    <source>
        <dbReference type="Proteomes" id="UP000789375"/>
    </source>
</evidence>
<dbReference type="Proteomes" id="UP000789375">
    <property type="component" value="Unassembled WGS sequence"/>
</dbReference>
<keyword evidence="2" id="KW-1185">Reference proteome</keyword>
<dbReference type="AlphaFoldDB" id="A0A9N8VLC7"/>
<dbReference type="EMBL" id="CAJVPP010000198">
    <property type="protein sequence ID" value="CAG8454419.1"/>
    <property type="molecule type" value="Genomic_DNA"/>
</dbReference>
<protein>
    <submittedName>
        <fullName evidence="1">13625_t:CDS:1</fullName>
    </submittedName>
</protein>
<accession>A0A9N8VLC7</accession>
<sequence length="114" mass="13110">MKEWKELENVQKVHKDLYTPSNSNDSNSDTYITLIIKSVFLSENERTVKNGIWIKMLVDKEHTVNNADEEAFYSPLDQYIEENGDIDDVVDDVLITNKDGQPENSDNDNLVMAD</sequence>
<organism evidence="1 2">
    <name type="scientific">Funneliformis mosseae</name>
    <name type="common">Endomycorrhizal fungus</name>
    <name type="synonym">Glomus mosseae</name>
    <dbReference type="NCBI Taxonomy" id="27381"/>
    <lineage>
        <taxon>Eukaryota</taxon>
        <taxon>Fungi</taxon>
        <taxon>Fungi incertae sedis</taxon>
        <taxon>Mucoromycota</taxon>
        <taxon>Glomeromycotina</taxon>
        <taxon>Glomeromycetes</taxon>
        <taxon>Glomerales</taxon>
        <taxon>Glomeraceae</taxon>
        <taxon>Funneliformis</taxon>
    </lineage>
</organism>
<evidence type="ECO:0000313" key="1">
    <source>
        <dbReference type="EMBL" id="CAG8454419.1"/>
    </source>
</evidence>